<name>A0A917P698_9ACTN</name>
<dbReference type="EMBL" id="BMQA01000077">
    <property type="protein sequence ID" value="GGJ63712.1"/>
    <property type="molecule type" value="Genomic_DNA"/>
</dbReference>
<proteinExistence type="predicted"/>
<reference evidence="2" key="1">
    <citation type="journal article" date="2014" name="Int. J. Syst. Evol. Microbiol.">
        <title>Complete genome sequence of Corynebacterium casei LMG S-19264T (=DSM 44701T), isolated from a smear-ripened cheese.</title>
        <authorList>
            <consortium name="US DOE Joint Genome Institute (JGI-PGF)"/>
            <person name="Walter F."/>
            <person name="Albersmeier A."/>
            <person name="Kalinowski J."/>
            <person name="Ruckert C."/>
        </authorList>
    </citation>
    <scope>NUCLEOTIDE SEQUENCE</scope>
    <source>
        <strain evidence="2">JCM 3086</strain>
    </source>
</reference>
<evidence type="ECO:0000313" key="2">
    <source>
        <dbReference type="EMBL" id="GGJ63712.1"/>
    </source>
</evidence>
<keyword evidence="3" id="KW-1185">Reference proteome</keyword>
<reference evidence="2" key="2">
    <citation type="submission" date="2020-09" db="EMBL/GenBank/DDBJ databases">
        <authorList>
            <person name="Sun Q."/>
            <person name="Ohkuma M."/>
        </authorList>
    </citation>
    <scope>NUCLEOTIDE SEQUENCE</scope>
    <source>
        <strain evidence="2">JCM 3086</strain>
    </source>
</reference>
<dbReference type="AlphaFoldDB" id="A0A917P698"/>
<evidence type="ECO:0000256" key="1">
    <source>
        <dbReference type="SAM" id="MobiDB-lite"/>
    </source>
</evidence>
<feature type="region of interest" description="Disordered" evidence="1">
    <location>
        <begin position="1"/>
        <end position="26"/>
    </location>
</feature>
<organism evidence="2 3">
    <name type="scientific">Streptomyces brasiliensis</name>
    <dbReference type="NCBI Taxonomy" id="1954"/>
    <lineage>
        <taxon>Bacteria</taxon>
        <taxon>Bacillati</taxon>
        <taxon>Actinomycetota</taxon>
        <taxon>Actinomycetes</taxon>
        <taxon>Kitasatosporales</taxon>
        <taxon>Streptomycetaceae</taxon>
        <taxon>Streptomyces</taxon>
    </lineage>
</organism>
<protein>
    <submittedName>
        <fullName evidence="2">Uncharacterized protein</fullName>
    </submittedName>
</protein>
<comment type="caution">
    <text evidence="2">The sequence shown here is derived from an EMBL/GenBank/DDBJ whole genome shotgun (WGS) entry which is preliminary data.</text>
</comment>
<sequence length="45" mass="4430">MSADASPLGGVGKRASVPGAAGRGRQRIPPIFFGIPFGLAGLAHA</sequence>
<gene>
    <name evidence="2" type="ORF">GCM10010121_087940</name>
</gene>
<accession>A0A917P698</accession>
<evidence type="ECO:0000313" key="3">
    <source>
        <dbReference type="Proteomes" id="UP000657574"/>
    </source>
</evidence>
<dbReference type="Proteomes" id="UP000657574">
    <property type="component" value="Unassembled WGS sequence"/>
</dbReference>